<dbReference type="SMART" id="SM00671">
    <property type="entry name" value="SEL1"/>
    <property type="match status" value="2"/>
</dbReference>
<dbReference type="EMBL" id="SCFB01000004">
    <property type="protein sequence ID" value="RZI46518.1"/>
    <property type="molecule type" value="Genomic_DNA"/>
</dbReference>
<accession>A0A4Q7DJK7</accession>
<organism evidence="1 2">
    <name type="scientific">Candidatus Finniella inopinata</name>
    <dbReference type="NCBI Taxonomy" id="1696036"/>
    <lineage>
        <taxon>Bacteria</taxon>
        <taxon>Pseudomonadati</taxon>
        <taxon>Pseudomonadota</taxon>
        <taxon>Alphaproteobacteria</taxon>
        <taxon>Holosporales</taxon>
        <taxon>Candidatus Paracaedibacteraceae</taxon>
        <taxon>Candidatus Finniella</taxon>
    </lineage>
</organism>
<dbReference type="InterPro" id="IPR006597">
    <property type="entry name" value="Sel1-like"/>
</dbReference>
<dbReference type="Pfam" id="PF08238">
    <property type="entry name" value="Sel1"/>
    <property type="match status" value="2"/>
</dbReference>
<dbReference type="RefSeq" id="WP_130153619.1">
    <property type="nucleotide sequence ID" value="NZ_SCFB01000004.1"/>
</dbReference>
<keyword evidence="2" id="KW-1185">Reference proteome</keyword>
<dbReference type="SUPFAM" id="SSF81901">
    <property type="entry name" value="HCP-like"/>
    <property type="match status" value="1"/>
</dbReference>
<proteinExistence type="predicted"/>
<evidence type="ECO:0000313" key="2">
    <source>
        <dbReference type="Proteomes" id="UP000293550"/>
    </source>
</evidence>
<gene>
    <name evidence="1" type="ORF">EQU50_02730</name>
</gene>
<evidence type="ECO:0000313" key="1">
    <source>
        <dbReference type="EMBL" id="RZI46518.1"/>
    </source>
</evidence>
<name>A0A4Q7DJK7_9PROT</name>
<dbReference type="InterPro" id="IPR011990">
    <property type="entry name" value="TPR-like_helical_dom_sf"/>
</dbReference>
<sequence length="122" mass="13488">MAALDRYAPMLFNGTDGIKKDIPKALKMIKEAANVGTGANKQGLTERASELFHNYALMLYQGADGVEKDLLKAVQTIREAASLGNSRSTAIWSDMRRRAMEQDEGLRRYLTPFVIAADIPLN</sequence>
<comment type="caution">
    <text evidence="1">The sequence shown here is derived from an EMBL/GenBank/DDBJ whole genome shotgun (WGS) entry which is preliminary data.</text>
</comment>
<reference evidence="1 2" key="1">
    <citation type="submission" date="2018-10" db="EMBL/GenBank/DDBJ databases">
        <title>An updated phylogeny of the Alphaproteobacteria reveals that the parasitic Rickettsiales and Holosporales have independent origins.</title>
        <authorList>
            <person name="Munoz-Gomez S.A."/>
            <person name="Hess S."/>
            <person name="Burger G."/>
            <person name="Lang B.F."/>
            <person name="Susko E."/>
            <person name="Slamovits C.H."/>
            <person name="Roger A.J."/>
        </authorList>
    </citation>
    <scope>NUCLEOTIDE SEQUENCE [LARGE SCALE GENOMIC DNA]</scope>
    <source>
        <strain evidence="1">HOLO01</strain>
    </source>
</reference>
<dbReference type="Proteomes" id="UP000293550">
    <property type="component" value="Unassembled WGS sequence"/>
</dbReference>
<protein>
    <recommendedName>
        <fullName evidence="3">Sel1 repeat family protein</fullName>
    </recommendedName>
</protein>
<dbReference type="AlphaFoldDB" id="A0A4Q7DJK7"/>
<dbReference type="Gene3D" id="1.25.40.10">
    <property type="entry name" value="Tetratricopeptide repeat domain"/>
    <property type="match status" value="1"/>
</dbReference>
<evidence type="ECO:0008006" key="3">
    <source>
        <dbReference type="Google" id="ProtNLM"/>
    </source>
</evidence>